<name>A0A9P6J1A6_MORAP</name>
<dbReference type="AlphaFoldDB" id="A0A9P6J1A6"/>
<organism evidence="2 3">
    <name type="scientific">Mortierella alpina</name>
    <name type="common">Oleaginous fungus</name>
    <name type="synonym">Mortierella renispora</name>
    <dbReference type="NCBI Taxonomy" id="64518"/>
    <lineage>
        <taxon>Eukaryota</taxon>
        <taxon>Fungi</taxon>
        <taxon>Fungi incertae sedis</taxon>
        <taxon>Mucoromycota</taxon>
        <taxon>Mortierellomycotina</taxon>
        <taxon>Mortierellomycetes</taxon>
        <taxon>Mortierellales</taxon>
        <taxon>Mortierellaceae</taxon>
        <taxon>Mortierella</taxon>
    </lineage>
</organism>
<dbReference type="EMBL" id="JAAAHY010000770">
    <property type="protein sequence ID" value="KAF9957632.1"/>
    <property type="molecule type" value="Genomic_DNA"/>
</dbReference>
<evidence type="ECO:0000313" key="2">
    <source>
        <dbReference type="EMBL" id="KAF9957632.1"/>
    </source>
</evidence>
<protein>
    <submittedName>
        <fullName evidence="2">Uncharacterized protein</fullName>
    </submittedName>
</protein>
<sequence>MRLSALFSFAALIAVAVAAGTTPVEDSEALADSAVYNQIEPHFGSTLSPRDDPANIEFVSLLEKRQSCPKGTGLCSNDRKRCCPLGGRCCSKGGCCGKGRFCVGKGCCPNTQNGCDNKGCCPKKWNCCKGGACCKPGTYCVRRKNGSIGCCPNGKLCRA</sequence>
<feature type="chain" id="PRO_5040368020" evidence="1">
    <location>
        <begin position="19"/>
        <end position="159"/>
    </location>
</feature>
<evidence type="ECO:0000313" key="3">
    <source>
        <dbReference type="Proteomes" id="UP000738359"/>
    </source>
</evidence>
<dbReference type="Proteomes" id="UP000738359">
    <property type="component" value="Unassembled WGS sequence"/>
</dbReference>
<feature type="signal peptide" evidence="1">
    <location>
        <begin position="1"/>
        <end position="18"/>
    </location>
</feature>
<reference evidence="2" key="1">
    <citation type="journal article" date="2020" name="Fungal Divers.">
        <title>Resolving the Mortierellaceae phylogeny through synthesis of multi-gene phylogenetics and phylogenomics.</title>
        <authorList>
            <person name="Vandepol N."/>
            <person name="Liber J."/>
            <person name="Desiro A."/>
            <person name="Na H."/>
            <person name="Kennedy M."/>
            <person name="Barry K."/>
            <person name="Grigoriev I.V."/>
            <person name="Miller A.N."/>
            <person name="O'Donnell K."/>
            <person name="Stajich J.E."/>
            <person name="Bonito G."/>
        </authorList>
    </citation>
    <scope>NUCLEOTIDE SEQUENCE</scope>
    <source>
        <strain evidence="2">CK1249</strain>
    </source>
</reference>
<proteinExistence type="predicted"/>
<gene>
    <name evidence="2" type="ORF">BGZ70_009463</name>
</gene>
<keyword evidence="3" id="KW-1185">Reference proteome</keyword>
<keyword evidence="1" id="KW-0732">Signal</keyword>
<comment type="caution">
    <text evidence="2">The sequence shown here is derived from an EMBL/GenBank/DDBJ whole genome shotgun (WGS) entry which is preliminary data.</text>
</comment>
<accession>A0A9P6J1A6</accession>
<dbReference type="OrthoDB" id="5358959at2759"/>
<evidence type="ECO:0000256" key="1">
    <source>
        <dbReference type="SAM" id="SignalP"/>
    </source>
</evidence>